<accession>A0ACB9FFL1</accession>
<proteinExistence type="predicted"/>
<reference evidence="2" key="1">
    <citation type="journal article" date="2022" name="Mol. Ecol. Resour.">
        <title>The genomes of chicory, endive, great burdock and yacon provide insights into Asteraceae palaeo-polyploidization history and plant inulin production.</title>
        <authorList>
            <person name="Fan W."/>
            <person name="Wang S."/>
            <person name="Wang H."/>
            <person name="Wang A."/>
            <person name="Jiang F."/>
            <person name="Liu H."/>
            <person name="Zhao H."/>
            <person name="Xu D."/>
            <person name="Zhang Y."/>
        </authorList>
    </citation>
    <scope>NUCLEOTIDE SEQUENCE [LARGE SCALE GENOMIC DNA]</scope>
    <source>
        <strain evidence="2">cv. Niubang</strain>
    </source>
</reference>
<protein>
    <submittedName>
        <fullName evidence="1">Uncharacterized protein</fullName>
    </submittedName>
</protein>
<dbReference type="Proteomes" id="UP001055879">
    <property type="component" value="Linkage Group LG01"/>
</dbReference>
<dbReference type="EMBL" id="CM042047">
    <property type="protein sequence ID" value="KAI3769640.1"/>
    <property type="molecule type" value="Genomic_DNA"/>
</dbReference>
<keyword evidence="2" id="KW-1185">Reference proteome</keyword>
<comment type="caution">
    <text evidence="1">The sequence shown here is derived from an EMBL/GenBank/DDBJ whole genome shotgun (WGS) entry which is preliminary data.</text>
</comment>
<gene>
    <name evidence="1" type="ORF">L6452_00749</name>
</gene>
<organism evidence="1 2">
    <name type="scientific">Arctium lappa</name>
    <name type="common">Greater burdock</name>
    <name type="synonym">Lappa major</name>
    <dbReference type="NCBI Taxonomy" id="4217"/>
    <lineage>
        <taxon>Eukaryota</taxon>
        <taxon>Viridiplantae</taxon>
        <taxon>Streptophyta</taxon>
        <taxon>Embryophyta</taxon>
        <taxon>Tracheophyta</taxon>
        <taxon>Spermatophyta</taxon>
        <taxon>Magnoliopsida</taxon>
        <taxon>eudicotyledons</taxon>
        <taxon>Gunneridae</taxon>
        <taxon>Pentapetalae</taxon>
        <taxon>asterids</taxon>
        <taxon>campanulids</taxon>
        <taxon>Asterales</taxon>
        <taxon>Asteraceae</taxon>
        <taxon>Carduoideae</taxon>
        <taxon>Cardueae</taxon>
        <taxon>Arctiinae</taxon>
        <taxon>Arctium</taxon>
    </lineage>
</organism>
<name>A0ACB9FFL1_ARCLA</name>
<evidence type="ECO:0000313" key="1">
    <source>
        <dbReference type="EMBL" id="KAI3769640.1"/>
    </source>
</evidence>
<sequence length="165" mass="17944">MGFVVRVGFGIDLDPNQDKSLQDTFLLHRSPSPLVSRNSTTSASKRSVSADQRRPSRPDLALKPNNADEVLAATKLLVTSTRSSSTPTPLRGNLDSGRGYHVENTKLANQHRWTARIQQANVSLLSKSLSLDCGVEKSNMSFSGNVIKGLHQSMNLDTRRGSVDG</sequence>
<evidence type="ECO:0000313" key="2">
    <source>
        <dbReference type="Proteomes" id="UP001055879"/>
    </source>
</evidence>
<reference evidence="1 2" key="2">
    <citation type="journal article" date="2022" name="Mol. Ecol. Resour.">
        <title>The genomes of chicory, endive, great burdock and yacon provide insights into Asteraceae paleo-polyploidization history and plant inulin production.</title>
        <authorList>
            <person name="Fan W."/>
            <person name="Wang S."/>
            <person name="Wang H."/>
            <person name="Wang A."/>
            <person name="Jiang F."/>
            <person name="Liu H."/>
            <person name="Zhao H."/>
            <person name="Xu D."/>
            <person name="Zhang Y."/>
        </authorList>
    </citation>
    <scope>NUCLEOTIDE SEQUENCE [LARGE SCALE GENOMIC DNA]</scope>
    <source>
        <strain evidence="2">cv. Niubang</strain>
    </source>
</reference>